<organism evidence="1 2">
    <name type="scientific">Fusobacterium necrophorum subsp. funduliforme B35</name>
    <dbReference type="NCBI Taxonomy" id="1226633"/>
    <lineage>
        <taxon>Bacteria</taxon>
        <taxon>Fusobacteriati</taxon>
        <taxon>Fusobacteriota</taxon>
        <taxon>Fusobacteriia</taxon>
        <taxon>Fusobacteriales</taxon>
        <taxon>Fusobacteriaceae</taxon>
        <taxon>Fusobacterium</taxon>
    </lineage>
</organism>
<comment type="caution">
    <text evidence="1">The sequence shown here is derived from an EMBL/GenBank/DDBJ whole genome shotgun (WGS) entry which is preliminary data.</text>
</comment>
<accession>A0A0B4EWT7</accession>
<dbReference type="Proteomes" id="UP000031184">
    <property type="component" value="Unassembled WGS sequence"/>
</dbReference>
<proteinExistence type="predicted"/>
<reference evidence="1 2" key="1">
    <citation type="submission" date="2013-08" db="EMBL/GenBank/DDBJ databases">
        <title>An opportunistic ruminal bacterium that causes liver abscesses in cattle.</title>
        <authorList>
            <person name="Benahmed F.H."/>
            <person name="Rasmussen M."/>
            <person name="Harbottle H."/>
            <person name="Soppet D."/>
            <person name="Nagaraja T.G."/>
            <person name="Davidson M."/>
        </authorList>
    </citation>
    <scope>NUCLEOTIDE SEQUENCE [LARGE SCALE GENOMIC DNA]</scope>
    <source>
        <strain evidence="1 2">B35</strain>
    </source>
</reference>
<dbReference type="EMBL" id="AUZI01000012">
    <property type="protein sequence ID" value="KID49389.1"/>
    <property type="molecule type" value="Genomic_DNA"/>
</dbReference>
<dbReference type="AlphaFoldDB" id="A0A0B4EWT7"/>
<sequence>MEVSYWEIEKERTILFLERVKDKIYHRGG</sequence>
<dbReference type="PATRIC" id="fig|1226633.4.peg.883"/>
<protein>
    <submittedName>
        <fullName evidence="1">Uncharacterized protein</fullName>
    </submittedName>
</protein>
<gene>
    <name evidence="1" type="ORF">C095_04375</name>
</gene>
<evidence type="ECO:0000313" key="1">
    <source>
        <dbReference type="EMBL" id="KID49389.1"/>
    </source>
</evidence>
<name>A0A0B4EWT7_9FUSO</name>
<evidence type="ECO:0000313" key="2">
    <source>
        <dbReference type="Proteomes" id="UP000031184"/>
    </source>
</evidence>